<dbReference type="Proteomes" id="UP000591542">
    <property type="component" value="Unassembled WGS sequence"/>
</dbReference>
<accession>A0AC60W7F5</accession>
<proteinExistence type="predicted"/>
<comment type="caution">
    <text evidence="1">The sequence shown here is derived from an EMBL/GenBank/DDBJ whole genome shotgun (WGS) entry which is preliminary data.</text>
</comment>
<evidence type="ECO:0000313" key="2">
    <source>
        <dbReference type="Proteomes" id="UP000591542"/>
    </source>
</evidence>
<protein>
    <submittedName>
        <fullName evidence="1">DUF432 domain-containing protein</fullName>
    </submittedName>
</protein>
<organism evidence="1 2">
    <name type="scientific">Candidatus Nitrosomaritimum aestuariumsis</name>
    <dbReference type="NCBI Taxonomy" id="3342354"/>
    <lineage>
        <taxon>Archaea</taxon>
        <taxon>Nitrososphaerota</taxon>
        <taxon>Nitrososphaeria</taxon>
        <taxon>Nitrosopumilales</taxon>
        <taxon>Nitrosopumilaceae</taxon>
        <taxon>Candidatus Nitrosomaritimum</taxon>
    </lineage>
</organism>
<name>A0AC60W7F5_9ARCH</name>
<sequence length="195" mass="22026">MPVTSSELKIEVAPIRPLNYPAKRTNYCYLEFESPVFLIEGSSATVFVQCPIEIGLFLIHDSHKDSLDWFTCDPANSRFGLYGTPESGTLCKYSKTPIVGSYDDSLDYFNAVIKINLKNELSGGHSITKIVFPMLDTGLYYKDTKAIFDTVTGTLRKKITLELFDVEPEAISTDWEKSPNYERIEVVKRLEMGVD</sequence>
<dbReference type="EMBL" id="JACEMX010000025">
    <property type="protein sequence ID" value="MBA4462741.1"/>
    <property type="molecule type" value="Genomic_DNA"/>
</dbReference>
<reference evidence="1 2" key="1">
    <citation type="journal article" date="2020" name="Appl. Environ. Microbiol.">
        <title>Genomic Characteristics of a Novel Species of Ammonia-Oxidizing Archaea from the Jiulong River Estuary.</title>
        <authorList>
            <person name="Zou D."/>
            <person name="Wan R."/>
            <person name="Han L."/>
            <person name="Xu M.N."/>
            <person name="Liu Y."/>
            <person name="Liu H."/>
            <person name="Kao S.J."/>
            <person name="Li M."/>
        </authorList>
    </citation>
    <scope>NUCLEOTIDE SEQUENCE [LARGE SCALE GENOMIC DNA]</scope>
    <source>
        <strain evidence="1">S2bin1</strain>
    </source>
</reference>
<evidence type="ECO:0000313" key="1">
    <source>
        <dbReference type="EMBL" id="MBA4462741.1"/>
    </source>
</evidence>
<gene>
    <name evidence="1" type="ORF">H2B01_00965</name>
</gene>